<dbReference type="InterPro" id="IPR004843">
    <property type="entry name" value="Calcineurin-like_PHP"/>
</dbReference>
<proteinExistence type="predicted"/>
<feature type="signal peptide" evidence="1">
    <location>
        <begin position="1"/>
        <end position="25"/>
    </location>
</feature>
<keyword evidence="1" id="KW-0732">Signal</keyword>
<organism evidence="3 4">
    <name type="scientific">Hoeflea marina</name>
    <dbReference type="NCBI Taxonomy" id="274592"/>
    <lineage>
        <taxon>Bacteria</taxon>
        <taxon>Pseudomonadati</taxon>
        <taxon>Pseudomonadota</taxon>
        <taxon>Alphaproteobacteria</taxon>
        <taxon>Hyphomicrobiales</taxon>
        <taxon>Rhizobiaceae</taxon>
        <taxon>Hoeflea</taxon>
    </lineage>
</organism>
<dbReference type="SUPFAM" id="SSF56300">
    <property type="entry name" value="Metallo-dependent phosphatases"/>
    <property type="match status" value="1"/>
</dbReference>
<dbReference type="Pfam" id="PF00149">
    <property type="entry name" value="Metallophos"/>
    <property type="match status" value="1"/>
</dbReference>
<reference evidence="3 4" key="1">
    <citation type="submission" date="2018-05" db="EMBL/GenBank/DDBJ databases">
        <title>Genomic Encyclopedia of Type Strains, Phase IV (KMG-IV): sequencing the most valuable type-strain genomes for metagenomic binning, comparative biology and taxonomic classification.</title>
        <authorList>
            <person name="Goeker M."/>
        </authorList>
    </citation>
    <scope>NUCLEOTIDE SEQUENCE [LARGE SCALE GENOMIC DNA]</scope>
    <source>
        <strain evidence="3 4">DSM 16791</strain>
    </source>
</reference>
<evidence type="ECO:0000313" key="3">
    <source>
        <dbReference type="EMBL" id="PWW01803.1"/>
    </source>
</evidence>
<dbReference type="AlphaFoldDB" id="A0A317PMQ1"/>
<evidence type="ECO:0000313" key="4">
    <source>
        <dbReference type="Proteomes" id="UP000246352"/>
    </source>
</evidence>
<keyword evidence="4" id="KW-1185">Reference proteome</keyword>
<evidence type="ECO:0000259" key="2">
    <source>
        <dbReference type="Pfam" id="PF00149"/>
    </source>
</evidence>
<accession>A0A317PMQ1</accession>
<name>A0A317PMQ1_9HYPH</name>
<dbReference type="GO" id="GO:0016787">
    <property type="term" value="F:hydrolase activity"/>
    <property type="evidence" value="ECO:0007669"/>
    <property type="project" value="InterPro"/>
</dbReference>
<dbReference type="RefSeq" id="WP_110031563.1">
    <property type="nucleotide sequence ID" value="NZ_QGTR01000002.1"/>
</dbReference>
<comment type="caution">
    <text evidence="3">The sequence shown here is derived from an EMBL/GenBank/DDBJ whole genome shotgun (WGS) entry which is preliminary data.</text>
</comment>
<dbReference type="InterPro" id="IPR029052">
    <property type="entry name" value="Metallo-depent_PP-like"/>
</dbReference>
<dbReference type="OrthoDB" id="9763403at2"/>
<dbReference type="Gene3D" id="3.60.21.10">
    <property type="match status" value="1"/>
</dbReference>
<sequence>MTHSPFRLAAVGAALTVFSPCPAWTAPAGPAPSPAGSVVAAWTQVVRGATGNTPAQPATELRFVIQKDVSSPDDIAVCANFAVAFTRQDGSSGVAAAPVPRPNPDAAAFPVALCTVAMMPDWTGAAVTAAGSTAPLDIWFENGSTGLQAVVPGPWLIGRQHRDDTGNPELRLASVGDTGCKGKVGGDPSSRDYQDCSGWRFAEIVASIAGQGRPGATTPDLVIHVGDYRYFWEPIAADPSPSPDTWSYWLRDFFQPARPALLKTPWAFSRGNHELCSPWYGSGWAYLLGPGSGTDCRSLDKAALWSFDAAPGGIDASGKSANSHRFVMIDTSADRDMATLKQNFIGAIALSDVPSVWWVTHIPGISLLHFGGRTHRGDSGIQSALQAALSGMAHGFCDSTRQPSCRPSTFLMGHQHLFQRIEFFENADPARPYVWPQQVIGGHGGVRQDNAGLRASPCGYDFGAHRSVGVDHTAIVWSDTRHGYVDWVRSAATIDENSGWRASPMLADGSRMTLAPASANPPSCR</sequence>
<dbReference type="Proteomes" id="UP000246352">
    <property type="component" value="Unassembled WGS sequence"/>
</dbReference>
<feature type="chain" id="PRO_5016397430" evidence="1">
    <location>
        <begin position="26"/>
        <end position="525"/>
    </location>
</feature>
<dbReference type="EMBL" id="QGTR01000002">
    <property type="protein sequence ID" value="PWW01803.1"/>
    <property type="molecule type" value="Genomic_DNA"/>
</dbReference>
<gene>
    <name evidence="3" type="ORF">DFR52_102467</name>
</gene>
<protein>
    <submittedName>
        <fullName evidence="3">Calcineurin-like phosphoesterase family protein</fullName>
    </submittedName>
</protein>
<evidence type="ECO:0000256" key="1">
    <source>
        <dbReference type="SAM" id="SignalP"/>
    </source>
</evidence>
<feature type="domain" description="Calcineurin-like phosphoesterase" evidence="2">
    <location>
        <begin position="175"/>
        <end position="313"/>
    </location>
</feature>